<accession>F0NZ44</accession>
<organism evidence="3 4">
    <name type="scientific">Weeksella virosa (strain ATCC 43766 / DSM 16922 / JCM 21250 / CCUG 30538 / CDC 9751 / IAM 14551 / NBRC 16016 / NCTC 11634 / CL345/78)</name>
    <dbReference type="NCBI Taxonomy" id="865938"/>
    <lineage>
        <taxon>Bacteria</taxon>
        <taxon>Pseudomonadati</taxon>
        <taxon>Bacteroidota</taxon>
        <taxon>Flavobacteriia</taxon>
        <taxon>Flavobacteriales</taxon>
        <taxon>Weeksellaceae</taxon>
        <taxon>Weeksella</taxon>
    </lineage>
</organism>
<dbReference type="RefSeq" id="WP_013598650.1">
    <property type="nucleotide sequence ID" value="NC_015144.1"/>
</dbReference>
<reference evidence="4" key="2">
    <citation type="journal article" date="2011" name="Stand. Genomic Sci.">
        <title>Complete genome sequence of Weeksella virosa type strain (9751T).</title>
        <authorList>
            <person name="Lang E."/>
            <person name="Teshima H."/>
            <person name="Lucas S."/>
            <person name="Lapidus A."/>
            <person name="Hammon N."/>
            <person name="Deshpande S."/>
            <person name="Nolan M."/>
            <person name="Cheng J."/>
            <person name="Pitluck S."/>
            <person name="Liolios K."/>
            <person name="Pagani I."/>
            <person name="Mikhailova N."/>
            <person name="Ivanova N."/>
            <person name="Mavromatis K."/>
            <person name="Pati A."/>
            <person name="Tapia R."/>
            <person name="Han C."/>
            <person name="Goodwin L."/>
            <person name="Chen A."/>
            <person name="Palaniappan K."/>
            <person name="Land M."/>
            <person name="Hauser L."/>
            <person name="Chang Y."/>
            <person name="Jeffries C."/>
            <person name="Brambilla E."/>
            <person name="Kopitz M."/>
            <person name="Rohde M."/>
            <person name="Goker M."/>
            <person name="Tindall B."/>
            <person name="Detter J."/>
            <person name="Woyke T."/>
            <person name="Bristow J."/>
            <person name="Eisen J."/>
            <person name="Markowitz V."/>
            <person name="Hugenholtz P."/>
            <person name="Klenk H."/>
            <person name="Kyrpides N."/>
        </authorList>
    </citation>
    <scope>NUCLEOTIDE SEQUENCE [LARGE SCALE GENOMIC DNA]</scope>
    <source>
        <strain evidence="4">ATCC 43766 / DSM 16922 / JCM 21250 / NBRC 16016 / NCTC 11634 / CL345/78</strain>
    </source>
</reference>
<dbReference type="Proteomes" id="UP000008641">
    <property type="component" value="Chromosome"/>
</dbReference>
<dbReference type="AlphaFoldDB" id="F0NZ44"/>
<dbReference type="KEGG" id="wvi:Weevi_1561"/>
<dbReference type="Pfam" id="PF13279">
    <property type="entry name" value="4HBT_2"/>
    <property type="match status" value="1"/>
</dbReference>
<keyword evidence="2" id="KW-0378">Hydrolase</keyword>
<dbReference type="NCBIfam" id="TIGR00051">
    <property type="entry name" value="YbgC/FadM family acyl-CoA thioesterase"/>
    <property type="match status" value="1"/>
</dbReference>
<dbReference type="Gene3D" id="3.10.129.10">
    <property type="entry name" value="Hotdog Thioesterase"/>
    <property type="match status" value="1"/>
</dbReference>
<keyword evidence="4" id="KW-1185">Reference proteome</keyword>
<dbReference type="EMBL" id="CP002455">
    <property type="protein sequence ID" value="ADX68261.1"/>
    <property type="molecule type" value="Genomic_DNA"/>
</dbReference>
<dbReference type="SUPFAM" id="SSF54637">
    <property type="entry name" value="Thioesterase/thiol ester dehydrase-isomerase"/>
    <property type="match status" value="1"/>
</dbReference>
<sequence length="147" mass="17094">MTEKNKAIELTLANECSIRVRFNEADPLGIVWHGNYLRYFEEGRESFGREHGLTYRNMEENKVAAPVVKSLCEYKLPLKYDEIFIIRTTYIDSVAAKLIFRYELINQQGKTVCTGETIQVFTELSTGELLLNFPDFIKDWKKKVGML</sequence>
<dbReference type="HOGENOM" id="CLU_101141_3_2_10"/>
<proteinExistence type="inferred from homology"/>
<dbReference type="PANTHER" id="PTHR31793:SF27">
    <property type="entry name" value="NOVEL THIOESTERASE SUPERFAMILY DOMAIN AND SAPOSIN A-TYPE DOMAIN CONTAINING PROTEIN (0610012H03RIK)"/>
    <property type="match status" value="1"/>
</dbReference>
<dbReference type="InterPro" id="IPR006684">
    <property type="entry name" value="YbgC/YbaW"/>
</dbReference>
<gene>
    <name evidence="3" type="ordered locus">Weevi_1561</name>
</gene>
<dbReference type="InterPro" id="IPR029069">
    <property type="entry name" value="HotDog_dom_sf"/>
</dbReference>
<dbReference type="OrthoDB" id="9800856at2"/>
<protein>
    <submittedName>
        <fullName evidence="3">4-hydroxybenzoyl-CoA thioesterase</fullName>
    </submittedName>
</protein>
<evidence type="ECO:0000313" key="3">
    <source>
        <dbReference type="EMBL" id="ADX68261.1"/>
    </source>
</evidence>
<name>F0NZ44_WEEVC</name>
<dbReference type="eggNOG" id="COG0824">
    <property type="taxonomic scope" value="Bacteria"/>
</dbReference>
<dbReference type="PANTHER" id="PTHR31793">
    <property type="entry name" value="4-HYDROXYBENZOYL-COA THIOESTERASE FAMILY MEMBER"/>
    <property type="match status" value="1"/>
</dbReference>
<comment type="similarity">
    <text evidence="1">Belongs to the 4-hydroxybenzoyl-CoA thioesterase family.</text>
</comment>
<evidence type="ECO:0000256" key="2">
    <source>
        <dbReference type="ARBA" id="ARBA00022801"/>
    </source>
</evidence>
<evidence type="ECO:0000313" key="4">
    <source>
        <dbReference type="Proteomes" id="UP000008641"/>
    </source>
</evidence>
<evidence type="ECO:0000256" key="1">
    <source>
        <dbReference type="ARBA" id="ARBA00005953"/>
    </source>
</evidence>
<dbReference type="InterPro" id="IPR050563">
    <property type="entry name" value="4-hydroxybenzoyl-CoA_TE"/>
</dbReference>
<dbReference type="CDD" id="cd00586">
    <property type="entry name" value="4HBT"/>
    <property type="match status" value="1"/>
</dbReference>
<reference evidence="3 4" key="1">
    <citation type="journal article" date="2011" name="Stand. Genomic Sci.">
        <title>Complete genome sequence of Weeksella virosa type strain (9751).</title>
        <authorList>
            <person name="Lang E."/>
            <person name="Teshima H."/>
            <person name="Lucas S."/>
            <person name="Lapidus A."/>
            <person name="Hammon N."/>
            <person name="Deshpande S."/>
            <person name="Nolan M."/>
            <person name="Cheng J.F."/>
            <person name="Pitluck S."/>
            <person name="Liolios K."/>
            <person name="Pagani I."/>
            <person name="Mikhailova N."/>
            <person name="Ivanova N."/>
            <person name="Mavromatis K."/>
            <person name="Pati A."/>
            <person name="Tapia R."/>
            <person name="Han C."/>
            <person name="Goodwin L."/>
            <person name="Chen A."/>
            <person name="Palaniappan K."/>
            <person name="Land M."/>
            <person name="Hauser L."/>
            <person name="Chang Y.J."/>
            <person name="Jeffries C.D."/>
            <person name="Brambilla E.M."/>
            <person name="Kopitz M."/>
            <person name="Rohde M."/>
            <person name="Goker M."/>
            <person name="Tindall B.J."/>
            <person name="Detter J.C."/>
            <person name="Woyke T."/>
            <person name="Bristow J."/>
            <person name="Eisen J.A."/>
            <person name="Markowitz V."/>
            <person name="Hugenholtz P."/>
            <person name="Klenk H.P."/>
            <person name="Kyrpides N.C."/>
        </authorList>
    </citation>
    <scope>NUCLEOTIDE SEQUENCE [LARGE SCALE GENOMIC DNA]</scope>
    <source>
        <strain evidence="4">ATCC 43766 / DSM 16922 / JCM 21250 / NBRC 16016 / NCTC 11634 / CL345/78</strain>
    </source>
</reference>
<dbReference type="STRING" id="865938.Weevi_1561"/>
<dbReference type="GO" id="GO:0047617">
    <property type="term" value="F:fatty acyl-CoA hydrolase activity"/>
    <property type="evidence" value="ECO:0007669"/>
    <property type="project" value="TreeGrafter"/>
</dbReference>